<keyword evidence="3" id="KW-1185">Reference proteome</keyword>
<gene>
    <name evidence="2" type="ORF">CU097_005675</name>
</gene>
<feature type="compositionally biased region" description="Low complexity" evidence="1">
    <location>
        <begin position="289"/>
        <end position="308"/>
    </location>
</feature>
<evidence type="ECO:0000313" key="2">
    <source>
        <dbReference type="EMBL" id="RCH94134.1"/>
    </source>
</evidence>
<dbReference type="AlphaFoldDB" id="A0A367JVX6"/>
<feature type="region of interest" description="Disordered" evidence="1">
    <location>
        <begin position="83"/>
        <end position="104"/>
    </location>
</feature>
<dbReference type="OrthoDB" id="2367383at2759"/>
<evidence type="ECO:0000256" key="1">
    <source>
        <dbReference type="SAM" id="MobiDB-lite"/>
    </source>
</evidence>
<dbReference type="Proteomes" id="UP000252139">
    <property type="component" value="Unassembled WGS sequence"/>
</dbReference>
<feature type="region of interest" description="Disordered" evidence="1">
    <location>
        <begin position="287"/>
        <end position="309"/>
    </location>
</feature>
<sequence length="379" mass="40512">MSSQKRQRSCPICDSEVLPYTINFDCQFIMCENLKCVYPFTQSDITDLLIEGPDTYKGYSIKKRIIPSTAANTAGVPAASVVHSEQSATDPRQGLIATKPSDSPLKQKEQLQLKALPIAKEATHTRVLHDTQNTQEHSSIGSRPIITPKSISKLATKPSPAYNNVTTSKDTGSNTAQLDVASLVKPVVHPQLVPTATKTLANASSTVSSDKSSSTAVLKAMPTTPVLASAKTSIFMPKTKSNAPKASTSLYIPKTKPKIVAPTTSSIYMPKAKPRADLNNTFSTGLVLPQTPTRSPTTSTSSQTSPKSVPDLCLDMNFDINDIEGLLTSDVGSISSAAPTPEGMSAMLKTALQQTEWLNDLQDIFTAPGVIESTYNPLS</sequence>
<protein>
    <submittedName>
        <fullName evidence="2">Uncharacterized protein</fullName>
    </submittedName>
</protein>
<proteinExistence type="predicted"/>
<evidence type="ECO:0000313" key="3">
    <source>
        <dbReference type="Proteomes" id="UP000252139"/>
    </source>
</evidence>
<name>A0A367JVX6_RHIAZ</name>
<organism evidence="2 3">
    <name type="scientific">Rhizopus azygosporus</name>
    <name type="common">Rhizopus microsporus var. azygosporus</name>
    <dbReference type="NCBI Taxonomy" id="86630"/>
    <lineage>
        <taxon>Eukaryota</taxon>
        <taxon>Fungi</taxon>
        <taxon>Fungi incertae sedis</taxon>
        <taxon>Mucoromycota</taxon>
        <taxon>Mucoromycotina</taxon>
        <taxon>Mucoromycetes</taxon>
        <taxon>Mucorales</taxon>
        <taxon>Mucorineae</taxon>
        <taxon>Rhizopodaceae</taxon>
        <taxon>Rhizopus</taxon>
    </lineage>
</organism>
<accession>A0A367JVX6</accession>
<reference evidence="2 3" key="1">
    <citation type="journal article" date="2018" name="G3 (Bethesda)">
        <title>Phylogenetic and Phylogenomic Definition of Rhizopus Species.</title>
        <authorList>
            <person name="Gryganskyi A.P."/>
            <person name="Golan J."/>
            <person name="Dolatabadi S."/>
            <person name="Mondo S."/>
            <person name="Robb S."/>
            <person name="Idnurm A."/>
            <person name="Muszewska A."/>
            <person name="Steczkiewicz K."/>
            <person name="Masonjones S."/>
            <person name="Liao H.L."/>
            <person name="Gajdeczka M.T."/>
            <person name="Anike F."/>
            <person name="Vuek A."/>
            <person name="Anishchenko I.M."/>
            <person name="Voigt K."/>
            <person name="de Hoog G.S."/>
            <person name="Smith M.E."/>
            <person name="Heitman J."/>
            <person name="Vilgalys R."/>
            <person name="Stajich J.E."/>
        </authorList>
    </citation>
    <scope>NUCLEOTIDE SEQUENCE [LARGE SCALE GENOMIC DNA]</scope>
    <source>
        <strain evidence="2 3">CBS 357.93</strain>
    </source>
</reference>
<comment type="caution">
    <text evidence="2">The sequence shown here is derived from an EMBL/GenBank/DDBJ whole genome shotgun (WGS) entry which is preliminary data.</text>
</comment>
<dbReference type="EMBL" id="PJQL01000613">
    <property type="protein sequence ID" value="RCH94134.1"/>
    <property type="molecule type" value="Genomic_DNA"/>
</dbReference>